<keyword evidence="13" id="KW-0732">Signal</keyword>
<evidence type="ECO:0000313" key="16">
    <source>
        <dbReference type="EMBL" id="MCW6533637.1"/>
    </source>
</evidence>
<evidence type="ECO:0000256" key="12">
    <source>
        <dbReference type="RuleBase" id="RU003357"/>
    </source>
</evidence>
<dbReference type="AlphaFoldDB" id="A0AA41Z699"/>
<dbReference type="SUPFAM" id="SSF56935">
    <property type="entry name" value="Porins"/>
    <property type="match status" value="1"/>
</dbReference>
<evidence type="ECO:0000256" key="6">
    <source>
        <dbReference type="ARBA" id="ARBA00023004"/>
    </source>
</evidence>
<keyword evidence="4" id="KW-0410">Iron transport</keyword>
<feature type="domain" description="TonB-dependent receptor-like beta-barrel" evidence="14">
    <location>
        <begin position="292"/>
        <end position="775"/>
    </location>
</feature>
<feature type="signal peptide" evidence="13">
    <location>
        <begin position="1"/>
        <end position="29"/>
    </location>
</feature>
<evidence type="ECO:0000256" key="2">
    <source>
        <dbReference type="ARBA" id="ARBA00022448"/>
    </source>
</evidence>
<evidence type="ECO:0000256" key="10">
    <source>
        <dbReference type="ARBA" id="ARBA00023237"/>
    </source>
</evidence>
<dbReference type="EMBL" id="JANFAV010000001">
    <property type="protein sequence ID" value="MCW6533637.1"/>
    <property type="molecule type" value="Genomic_DNA"/>
</dbReference>
<keyword evidence="16" id="KW-0675">Receptor</keyword>
<dbReference type="PANTHER" id="PTHR32552">
    <property type="entry name" value="FERRICHROME IRON RECEPTOR-RELATED"/>
    <property type="match status" value="1"/>
</dbReference>
<dbReference type="PROSITE" id="PS52016">
    <property type="entry name" value="TONB_DEPENDENT_REC_3"/>
    <property type="match status" value="1"/>
</dbReference>
<evidence type="ECO:0000256" key="7">
    <source>
        <dbReference type="ARBA" id="ARBA00023065"/>
    </source>
</evidence>
<sequence length="810" mass="88381">MTSHALNYRRYLLAAAAALPALFPVAATAQTQFASNDAAAPEPVAAAAASADAEPAAAAEVLVSARRRVEKAQDVPIALSVIGNEQLGVRGDYRLDQVQQLVPSLQVFSFNPRNTNINIRGLGSNVALTTDGLENGVGLYIDNVYYGRVGQSQFDLVDLDRVEVLRGPQGTLFGKNTTAGAINISSRLPQFDWHFDGQADLGNYDYRQVRGSLTGPIAEGLAAFRLSAAYTDRGGFLYDTTLREHVHDYENASVRGQLLLTPSERLTIRLIGDWSQQKQHCCINLLAGTFDTYRNGTTIANNFNQRVARLGYTPLPLDPFARRTDANSPFQANMNTWGVSGQVDYDLGGAAITSVTAVRNWNWFPLNDGDYIARSINTVGHIRNFQRQFSQELRIASTGTHTIDWLIGGYYFWQVVRGYGRTQFGPDAALALYPNDNQTVANIASNGLLTTYTSDPHTRSAALFGQGTWHITPALSLTLGLRYTHEDKWGGYTSVRAFALPTTGLTDAQVARVNTIRNALGPIQSFSVDTSDDSLSGLATLGWKPSDDVLLYATYSRGSKSQGLNLTAIPAGVNPVVNPEKVNNYEIGVKSQFFDRALTINLAAYQTDVDQYQTTIVQQIVGTNTYINYIANIPKVRSRGFEGDVAWRAARWLSLTGSLAYTDATYVRYPNGPTPVEALNPTPANPAGNPVQDMSGQPLAGVPKWSASVGGDVTQPVGDRTEAFLHGDWSYRSSYYTVASNSSYGLVPGYGLVNARLGLRFEDGRYELSVWARNLFDKNYYQTLSVLNYGLVTATLGDPQTFGGTLKVRF</sequence>
<comment type="similarity">
    <text evidence="11 12">Belongs to the TonB-dependent receptor family.</text>
</comment>
<keyword evidence="3 11" id="KW-1134">Transmembrane beta strand</keyword>
<evidence type="ECO:0000256" key="4">
    <source>
        <dbReference type="ARBA" id="ARBA00022496"/>
    </source>
</evidence>
<proteinExistence type="inferred from homology"/>
<evidence type="ECO:0000259" key="15">
    <source>
        <dbReference type="Pfam" id="PF07715"/>
    </source>
</evidence>
<dbReference type="CDD" id="cd01347">
    <property type="entry name" value="ligand_gated_channel"/>
    <property type="match status" value="1"/>
</dbReference>
<keyword evidence="17" id="KW-1185">Reference proteome</keyword>
<dbReference type="Pfam" id="PF00593">
    <property type="entry name" value="TonB_dep_Rec_b-barrel"/>
    <property type="match status" value="1"/>
</dbReference>
<evidence type="ECO:0000256" key="9">
    <source>
        <dbReference type="ARBA" id="ARBA00023136"/>
    </source>
</evidence>
<dbReference type="InterPro" id="IPR000531">
    <property type="entry name" value="Beta-barrel_TonB"/>
</dbReference>
<dbReference type="PANTHER" id="PTHR32552:SF81">
    <property type="entry name" value="TONB-DEPENDENT OUTER MEMBRANE RECEPTOR"/>
    <property type="match status" value="1"/>
</dbReference>
<comment type="caution">
    <text evidence="16">The sequence shown here is derived from an EMBL/GenBank/DDBJ whole genome shotgun (WGS) entry which is preliminary data.</text>
</comment>
<dbReference type="Proteomes" id="UP001165565">
    <property type="component" value="Unassembled WGS sequence"/>
</dbReference>
<name>A0AA41Z699_9SPHN</name>
<keyword evidence="2 11" id="KW-0813">Transport</keyword>
<dbReference type="Pfam" id="PF07715">
    <property type="entry name" value="Plug"/>
    <property type="match status" value="1"/>
</dbReference>
<dbReference type="GO" id="GO:0006826">
    <property type="term" value="P:iron ion transport"/>
    <property type="evidence" value="ECO:0007669"/>
    <property type="project" value="UniProtKB-KW"/>
</dbReference>
<keyword evidence="8 12" id="KW-0798">TonB box</keyword>
<evidence type="ECO:0000256" key="11">
    <source>
        <dbReference type="PROSITE-ProRule" id="PRU01360"/>
    </source>
</evidence>
<evidence type="ECO:0000256" key="1">
    <source>
        <dbReference type="ARBA" id="ARBA00004571"/>
    </source>
</evidence>
<protein>
    <submittedName>
        <fullName evidence="16">TonB-dependent receptor</fullName>
    </submittedName>
</protein>
<reference evidence="16" key="1">
    <citation type="submission" date="2022-06" db="EMBL/GenBank/DDBJ databases">
        <title>Sphingomonas sp. nov. isolated from rhizosphere soil of tomato.</title>
        <authorList>
            <person name="Dong H."/>
            <person name="Gao R."/>
        </authorList>
    </citation>
    <scope>NUCLEOTIDE SEQUENCE</scope>
    <source>
        <strain evidence="16">MMSM24</strain>
    </source>
</reference>
<evidence type="ECO:0000313" key="17">
    <source>
        <dbReference type="Proteomes" id="UP001165565"/>
    </source>
</evidence>
<feature type="domain" description="TonB-dependent receptor plug" evidence="15">
    <location>
        <begin position="72"/>
        <end position="181"/>
    </location>
</feature>
<keyword evidence="9 11" id="KW-0472">Membrane</keyword>
<keyword evidence="10 11" id="KW-0998">Cell outer membrane</keyword>
<evidence type="ECO:0000256" key="8">
    <source>
        <dbReference type="ARBA" id="ARBA00023077"/>
    </source>
</evidence>
<gene>
    <name evidence="16" type="ORF">NEE01_02425</name>
</gene>
<dbReference type="RefSeq" id="WP_265267655.1">
    <property type="nucleotide sequence ID" value="NZ_JANFAV010000001.1"/>
</dbReference>
<keyword evidence="5 11" id="KW-0812">Transmembrane</keyword>
<evidence type="ECO:0000256" key="13">
    <source>
        <dbReference type="SAM" id="SignalP"/>
    </source>
</evidence>
<accession>A0AA41Z699</accession>
<keyword evidence="6" id="KW-0408">Iron</keyword>
<dbReference type="GO" id="GO:0009279">
    <property type="term" value="C:cell outer membrane"/>
    <property type="evidence" value="ECO:0007669"/>
    <property type="project" value="UniProtKB-SubCell"/>
</dbReference>
<comment type="subcellular location">
    <subcellularLocation>
        <location evidence="1 11">Cell outer membrane</location>
        <topology evidence="1 11">Multi-pass membrane protein</topology>
    </subcellularLocation>
</comment>
<dbReference type="InterPro" id="IPR012910">
    <property type="entry name" value="Plug_dom"/>
</dbReference>
<feature type="chain" id="PRO_5041375066" evidence="13">
    <location>
        <begin position="30"/>
        <end position="810"/>
    </location>
</feature>
<keyword evidence="7" id="KW-0406">Ion transport</keyword>
<dbReference type="Gene3D" id="2.40.170.20">
    <property type="entry name" value="TonB-dependent receptor, beta-barrel domain"/>
    <property type="match status" value="1"/>
</dbReference>
<dbReference type="InterPro" id="IPR036942">
    <property type="entry name" value="Beta-barrel_TonB_sf"/>
</dbReference>
<organism evidence="16 17">
    <name type="scientific">Sphingomonas lycopersici</name>
    <dbReference type="NCBI Taxonomy" id="2951807"/>
    <lineage>
        <taxon>Bacteria</taxon>
        <taxon>Pseudomonadati</taxon>
        <taxon>Pseudomonadota</taxon>
        <taxon>Alphaproteobacteria</taxon>
        <taxon>Sphingomonadales</taxon>
        <taxon>Sphingomonadaceae</taxon>
        <taxon>Sphingomonas</taxon>
    </lineage>
</organism>
<dbReference type="InterPro" id="IPR039426">
    <property type="entry name" value="TonB-dep_rcpt-like"/>
</dbReference>
<evidence type="ECO:0000256" key="5">
    <source>
        <dbReference type="ARBA" id="ARBA00022692"/>
    </source>
</evidence>
<evidence type="ECO:0000256" key="3">
    <source>
        <dbReference type="ARBA" id="ARBA00022452"/>
    </source>
</evidence>
<evidence type="ECO:0000259" key="14">
    <source>
        <dbReference type="Pfam" id="PF00593"/>
    </source>
</evidence>